<dbReference type="STRING" id="318161.Sden_1675"/>
<dbReference type="KEGG" id="sdn:Sden_1675"/>
<evidence type="ECO:0000313" key="1">
    <source>
        <dbReference type="EMBL" id="ABE54959.1"/>
    </source>
</evidence>
<reference evidence="1 2" key="1">
    <citation type="submission" date="2006-03" db="EMBL/GenBank/DDBJ databases">
        <title>Complete sequence of Shewanella denitrificans OS217.</title>
        <authorList>
            <consortium name="US DOE Joint Genome Institute"/>
            <person name="Copeland A."/>
            <person name="Lucas S."/>
            <person name="Lapidus A."/>
            <person name="Barry K."/>
            <person name="Detter J.C."/>
            <person name="Glavina del Rio T."/>
            <person name="Hammon N."/>
            <person name="Israni S."/>
            <person name="Dalin E."/>
            <person name="Tice H."/>
            <person name="Pitluck S."/>
            <person name="Brettin T."/>
            <person name="Bruce D."/>
            <person name="Han C."/>
            <person name="Tapia R."/>
            <person name="Gilna P."/>
            <person name="Kiss H."/>
            <person name="Schmutz J."/>
            <person name="Larimer F."/>
            <person name="Land M."/>
            <person name="Hauser L."/>
            <person name="Kyrpides N."/>
            <person name="Lykidis A."/>
            <person name="Richardson P."/>
        </authorList>
    </citation>
    <scope>NUCLEOTIDE SEQUENCE [LARGE SCALE GENOMIC DNA]</scope>
    <source>
        <strain evidence="2">OS217 / ATCC BAA-1090 / DSM 15013</strain>
    </source>
</reference>
<keyword evidence="2" id="KW-1185">Reference proteome</keyword>
<dbReference type="OrthoDB" id="5764251at2"/>
<gene>
    <name evidence="1" type="ordered locus">Sden_1675</name>
</gene>
<organism evidence="1 2">
    <name type="scientific">Shewanella denitrificans (strain OS217 / ATCC BAA-1090 / DSM 15013)</name>
    <dbReference type="NCBI Taxonomy" id="318161"/>
    <lineage>
        <taxon>Bacteria</taxon>
        <taxon>Pseudomonadati</taxon>
        <taxon>Pseudomonadota</taxon>
        <taxon>Gammaproteobacteria</taxon>
        <taxon>Alteromonadales</taxon>
        <taxon>Shewanellaceae</taxon>
        <taxon>Shewanella</taxon>
    </lineage>
</organism>
<name>Q12NL7_SHEDO</name>
<sequence length="222" mass="24575">MFPELNSYFSVPHSFAAYLLPWPQHEPLPNEDELRQLQSTGLQLLTEVKALEADCLMQLRHLDNEAKAVVDFLKLQSRKVDLVLQHVLEKQVQEGDYHLGVLFGGSGISISSSSPLPLGSVFKTHLYIRSELVALLCFCTVVNCTPLASMAADVVIDASNATAETSAADTSAVTSTSTDRGYLIELEFSQILDTDVEQLVKASLNVQQKMLKKRKEQRQKAI</sequence>
<dbReference type="HOGENOM" id="CLU_116211_0_0_6"/>
<dbReference type="RefSeq" id="WP_011496117.1">
    <property type="nucleotide sequence ID" value="NC_007954.1"/>
</dbReference>
<evidence type="ECO:0000313" key="2">
    <source>
        <dbReference type="Proteomes" id="UP000001982"/>
    </source>
</evidence>
<dbReference type="EMBL" id="CP000302">
    <property type="protein sequence ID" value="ABE54959.1"/>
    <property type="molecule type" value="Genomic_DNA"/>
</dbReference>
<dbReference type="AlphaFoldDB" id="Q12NL7"/>
<accession>Q12NL7</accession>
<dbReference type="Proteomes" id="UP000001982">
    <property type="component" value="Chromosome"/>
</dbReference>
<proteinExistence type="predicted"/>
<protein>
    <submittedName>
        <fullName evidence="1">Uncharacterized protein</fullName>
    </submittedName>
</protein>
<dbReference type="eggNOG" id="ENOG5032S61">
    <property type="taxonomic scope" value="Bacteria"/>
</dbReference>